<feature type="transmembrane region" description="Helical" evidence="1">
    <location>
        <begin position="50"/>
        <end position="71"/>
    </location>
</feature>
<gene>
    <name evidence="2" type="ORF">JZO67_004038</name>
</gene>
<evidence type="ECO:0000313" key="2">
    <source>
        <dbReference type="EMBL" id="MEO1772056.1"/>
    </source>
</evidence>
<proteinExistence type="predicted"/>
<feature type="transmembrane region" description="Helical" evidence="1">
    <location>
        <begin position="20"/>
        <end position="38"/>
    </location>
</feature>
<accession>A0ABV0ETT3</accession>
<evidence type="ECO:0000256" key="1">
    <source>
        <dbReference type="SAM" id="Phobius"/>
    </source>
</evidence>
<keyword evidence="1" id="KW-0812">Transmembrane</keyword>
<dbReference type="Proteomes" id="UP000664357">
    <property type="component" value="Unassembled WGS sequence"/>
</dbReference>
<dbReference type="PROSITE" id="PS51257">
    <property type="entry name" value="PROKAR_LIPOPROTEIN"/>
    <property type="match status" value="1"/>
</dbReference>
<keyword evidence="1" id="KW-1133">Transmembrane helix</keyword>
<organism evidence="2 3">
    <name type="scientific">Candidatus Enterococcus ferrettii</name>
    <dbReference type="NCBI Taxonomy" id="2815324"/>
    <lineage>
        <taxon>Bacteria</taxon>
        <taxon>Bacillati</taxon>
        <taxon>Bacillota</taxon>
        <taxon>Bacilli</taxon>
        <taxon>Lactobacillales</taxon>
        <taxon>Enterococcaceae</taxon>
        <taxon>Enterococcus</taxon>
    </lineage>
</organism>
<keyword evidence="1" id="KW-0472">Membrane</keyword>
<dbReference type="RefSeq" id="WP_207704574.1">
    <property type="nucleotide sequence ID" value="NZ_JAFREL020000004.1"/>
</dbReference>
<sequence>MKTIDHLIISRGESFSNNLLIVACILSVVLVLSIFFLLFKMGDDERSSLLAYQTAAIVLLVNCALNNFLLFGSIQNWKLFICLNFMLASFFGLLFISKKYYQFLR</sequence>
<keyword evidence="3" id="KW-1185">Reference proteome</keyword>
<reference evidence="2 3" key="1">
    <citation type="submission" date="2024-02" db="EMBL/GenBank/DDBJ databases">
        <title>The Genome Sequence of Enterococcus sp. DIV0159.</title>
        <authorList>
            <person name="Earl A."/>
            <person name="Manson A."/>
            <person name="Gilmore M."/>
            <person name="Sanders J."/>
            <person name="Shea T."/>
            <person name="Howe W."/>
            <person name="Livny J."/>
            <person name="Cuomo C."/>
            <person name="Neafsey D."/>
            <person name="Birren B."/>
        </authorList>
    </citation>
    <scope>NUCLEOTIDE SEQUENCE [LARGE SCALE GENOMIC DNA]</scope>
    <source>
        <strain evidence="2 3">665A</strain>
    </source>
</reference>
<protein>
    <submittedName>
        <fullName evidence="2">Uncharacterized protein</fullName>
    </submittedName>
</protein>
<evidence type="ECO:0000313" key="3">
    <source>
        <dbReference type="Proteomes" id="UP000664357"/>
    </source>
</evidence>
<comment type="caution">
    <text evidence="2">The sequence shown here is derived from an EMBL/GenBank/DDBJ whole genome shotgun (WGS) entry which is preliminary data.</text>
</comment>
<feature type="transmembrane region" description="Helical" evidence="1">
    <location>
        <begin position="77"/>
        <end position="96"/>
    </location>
</feature>
<name>A0ABV0ETT3_9ENTE</name>
<dbReference type="EMBL" id="JAFREL020000004">
    <property type="protein sequence ID" value="MEO1772056.1"/>
    <property type="molecule type" value="Genomic_DNA"/>
</dbReference>